<dbReference type="Proteomes" id="UP000637423">
    <property type="component" value="Unassembled WGS sequence"/>
</dbReference>
<evidence type="ECO:0000313" key="3">
    <source>
        <dbReference type="Proteomes" id="UP000637423"/>
    </source>
</evidence>
<gene>
    <name evidence="2" type="ORF">GCM10011396_04150</name>
</gene>
<keyword evidence="1" id="KW-0732">Signal</keyword>
<comment type="caution">
    <text evidence="2">The sequence shown here is derived from an EMBL/GenBank/DDBJ whole genome shotgun (WGS) entry which is preliminary data.</text>
</comment>
<evidence type="ECO:0008006" key="4">
    <source>
        <dbReference type="Google" id="ProtNLM"/>
    </source>
</evidence>
<reference evidence="2" key="2">
    <citation type="submission" date="2020-09" db="EMBL/GenBank/DDBJ databases">
        <authorList>
            <person name="Sun Q."/>
            <person name="Zhou Y."/>
        </authorList>
    </citation>
    <scope>NUCLEOTIDE SEQUENCE</scope>
    <source>
        <strain evidence="2">CGMCC 1.10998</strain>
    </source>
</reference>
<sequence length="198" mass="22766">MIQTQEQCRRRLFLSAALAAGMVLAGCAAPQRSQHIDRVKTVSMPPPPAPIVETIPPAPYVDSYWIAGHWIWDKDEYVWTNGHWEQSRPDMVYQQAYWSSEHGGWVFHQGRWVQIIAEPRAISTVITVAPPAPRVEVVTVAPGPNHVWIGGYWRWSGGQHSWVAGHWEPRRPGYFWVPGHWLRAGSSWRFSGGYWQRY</sequence>
<dbReference type="Pfam" id="PF12779">
    <property type="entry name" value="WXXGXW"/>
    <property type="match status" value="4"/>
</dbReference>
<organism evidence="2 3">
    <name type="scientific">Undibacterium terreum</name>
    <dbReference type="NCBI Taxonomy" id="1224302"/>
    <lineage>
        <taxon>Bacteria</taxon>
        <taxon>Pseudomonadati</taxon>
        <taxon>Pseudomonadota</taxon>
        <taxon>Betaproteobacteria</taxon>
        <taxon>Burkholderiales</taxon>
        <taxon>Oxalobacteraceae</taxon>
        <taxon>Undibacterium</taxon>
    </lineage>
</organism>
<accession>A0A916U601</accession>
<name>A0A916U601_9BURK</name>
<reference evidence="2" key="1">
    <citation type="journal article" date="2014" name="Int. J. Syst. Evol. Microbiol.">
        <title>Complete genome sequence of Corynebacterium casei LMG S-19264T (=DSM 44701T), isolated from a smear-ripened cheese.</title>
        <authorList>
            <consortium name="US DOE Joint Genome Institute (JGI-PGF)"/>
            <person name="Walter F."/>
            <person name="Albersmeier A."/>
            <person name="Kalinowski J."/>
            <person name="Ruckert C."/>
        </authorList>
    </citation>
    <scope>NUCLEOTIDE SEQUENCE</scope>
    <source>
        <strain evidence="2">CGMCC 1.10998</strain>
    </source>
</reference>
<feature type="signal peptide" evidence="1">
    <location>
        <begin position="1"/>
        <end position="25"/>
    </location>
</feature>
<evidence type="ECO:0000256" key="1">
    <source>
        <dbReference type="SAM" id="SignalP"/>
    </source>
</evidence>
<proteinExistence type="predicted"/>
<dbReference type="InterPro" id="IPR024447">
    <property type="entry name" value="YXWGXW_rpt"/>
</dbReference>
<keyword evidence="3" id="KW-1185">Reference proteome</keyword>
<feature type="chain" id="PRO_5036811525" description="YXWGXW repeat-containing protein" evidence="1">
    <location>
        <begin position="26"/>
        <end position="198"/>
    </location>
</feature>
<dbReference type="AlphaFoldDB" id="A0A916U601"/>
<evidence type="ECO:0000313" key="2">
    <source>
        <dbReference type="EMBL" id="GGC60444.1"/>
    </source>
</evidence>
<protein>
    <recommendedName>
        <fullName evidence="4">YXWGXW repeat-containing protein</fullName>
    </recommendedName>
</protein>
<dbReference type="EMBL" id="BMED01000001">
    <property type="protein sequence ID" value="GGC60444.1"/>
    <property type="molecule type" value="Genomic_DNA"/>
</dbReference>